<dbReference type="InterPro" id="IPR002020">
    <property type="entry name" value="Citrate_synthase"/>
</dbReference>
<gene>
    <name evidence="7" type="ORF">WMW72_24295</name>
</gene>
<accession>A0ABU9DQ94</accession>
<dbReference type="PANTHER" id="PTHR11739:SF4">
    <property type="entry name" value="CITRATE SYNTHASE, PEROXISOMAL"/>
    <property type="match status" value="1"/>
</dbReference>
<dbReference type="InterPro" id="IPR036969">
    <property type="entry name" value="Citrate_synthase_sf"/>
</dbReference>
<dbReference type="EMBL" id="JBBPCC010000018">
    <property type="protein sequence ID" value="MEK8131031.1"/>
    <property type="molecule type" value="Genomic_DNA"/>
</dbReference>
<dbReference type="SUPFAM" id="SSF48256">
    <property type="entry name" value="Citrate synthase"/>
    <property type="match status" value="1"/>
</dbReference>
<evidence type="ECO:0000256" key="2">
    <source>
        <dbReference type="ARBA" id="ARBA00010566"/>
    </source>
</evidence>
<dbReference type="CDD" id="cd06109">
    <property type="entry name" value="BsCS-I_like"/>
    <property type="match status" value="1"/>
</dbReference>
<dbReference type="PANTHER" id="PTHR11739">
    <property type="entry name" value="CITRATE SYNTHASE"/>
    <property type="match status" value="1"/>
</dbReference>
<keyword evidence="8" id="KW-1185">Reference proteome</keyword>
<dbReference type="Proteomes" id="UP001469365">
    <property type="component" value="Unassembled WGS sequence"/>
</dbReference>
<dbReference type="Gene3D" id="1.10.580.10">
    <property type="entry name" value="Citrate Synthase, domain 1"/>
    <property type="match status" value="1"/>
</dbReference>
<dbReference type="PROSITE" id="PS00480">
    <property type="entry name" value="CITRATE_SYNTHASE"/>
    <property type="match status" value="1"/>
</dbReference>
<sequence length="366" mass="39858">MSSNLYVPGLEGIVATQTGISMVDGENGRLVYRGCWAKDLVIGHSFEEAAYLLWHGRLPDSKELVQLKETLQTHRVLPVSIVRLIEALPPDLDVMSALRTIISGMGGNFQAWPPTIDDGIRLTAAVPTIIAAVYRRSKGLPAVTPDPKLDTVAHYLYLLTGTAPTPSQVAAMSAYGILTMEHGLNASTFAARVVTSTASDLASAVCAAIGAMKGPLHGGAPSEVLSMLDEIGTKSKAEPWLRERLERGERLMGFGHRVYKTRDPRAEALRTVTASLTSDDPWLDLAVHVENTAIRLLEEYKPGRRLYTNVEFFAAAVMRSVSMPAELFTPTFTASRMVGWTAHIVEQAANNRIFRPQSTYTGTLPE</sequence>
<evidence type="ECO:0000256" key="5">
    <source>
        <dbReference type="PIRNR" id="PIRNR001369"/>
    </source>
</evidence>
<evidence type="ECO:0000256" key="4">
    <source>
        <dbReference type="ARBA" id="ARBA00049288"/>
    </source>
</evidence>
<dbReference type="InterPro" id="IPR019810">
    <property type="entry name" value="Citrate_synthase_AS"/>
</dbReference>
<dbReference type="InterPro" id="IPR024176">
    <property type="entry name" value="Citrate_synthase_bac-typ"/>
</dbReference>
<evidence type="ECO:0000313" key="7">
    <source>
        <dbReference type="EMBL" id="MEK8131031.1"/>
    </source>
</evidence>
<reference evidence="7 8" key="1">
    <citation type="submission" date="2024-04" db="EMBL/GenBank/DDBJ databases">
        <title>draft genome sequnece of Paenibacillus filicis.</title>
        <authorList>
            <person name="Kim D.-U."/>
        </authorList>
    </citation>
    <scope>NUCLEOTIDE SEQUENCE [LARGE SCALE GENOMIC DNA]</scope>
    <source>
        <strain evidence="7 8">KACC14197</strain>
    </source>
</reference>
<dbReference type="InterPro" id="IPR016142">
    <property type="entry name" value="Citrate_synth-like_lrg_a-sub"/>
</dbReference>
<evidence type="ECO:0000256" key="1">
    <source>
        <dbReference type="ARBA" id="ARBA00005163"/>
    </source>
</evidence>
<comment type="caution">
    <text evidence="7">The sequence shown here is derived from an EMBL/GenBank/DDBJ whole genome shotgun (WGS) entry which is preliminary data.</text>
</comment>
<name>A0ABU9DQ94_9BACL</name>
<dbReference type="PRINTS" id="PR00143">
    <property type="entry name" value="CITRTSNTHASE"/>
</dbReference>
<keyword evidence="3 5" id="KW-0808">Transferase</keyword>
<evidence type="ECO:0000256" key="3">
    <source>
        <dbReference type="ARBA" id="ARBA00022679"/>
    </source>
</evidence>
<proteinExistence type="inferred from homology"/>
<dbReference type="InterPro" id="IPR016143">
    <property type="entry name" value="Citrate_synth-like_sm_a-sub"/>
</dbReference>
<comment type="catalytic activity">
    <reaction evidence="4">
        <text>oxaloacetate + acetyl-CoA + H2O = citrate + CoA + H(+)</text>
        <dbReference type="Rhea" id="RHEA:16845"/>
        <dbReference type="ChEBI" id="CHEBI:15377"/>
        <dbReference type="ChEBI" id="CHEBI:15378"/>
        <dbReference type="ChEBI" id="CHEBI:16452"/>
        <dbReference type="ChEBI" id="CHEBI:16947"/>
        <dbReference type="ChEBI" id="CHEBI:57287"/>
        <dbReference type="ChEBI" id="CHEBI:57288"/>
        <dbReference type="EC" id="2.3.3.16"/>
    </reaction>
</comment>
<dbReference type="Pfam" id="PF00285">
    <property type="entry name" value="Citrate_synt"/>
    <property type="match status" value="1"/>
</dbReference>
<dbReference type="RefSeq" id="WP_341418172.1">
    <property type="nucleotide sequence ID" value="NZ_JBBPCC010000018.1"/>
</dbReference>
<evidence type="ECO:0000256" key="6">
    <source>
        <dbReference type="RuleBase" id="RU003406"/>
    </source>
</evidence>
<comment type="pathway">
    <text evidence="1">Carbohydrate metabolism; tricarboxylic acid cycle.</text>
</comment>
<dbReference type="Gene3D" id="1.10.230.10">
    <property type="entry name" value="Cytochrome P450-Terp, domain 2"/>
    <property type="match status" value="1"/>
</dbReference>
<dbReference type="NCBIfam" id="NF009005">
    <property type="entry name" value="PRK12350.1"/>
    <property type="match status" value="1"/>
</dbReference>
<protein>
    <recommendedName>
        <fullName evidence="5">Citrate synthase</fullName>
    </recommendedName>
</protein>
<comment type="similarity">
    <text evidence="2 5 6">Belongs to the citrate synthase family.</text>
</comment>
<dbReference type="PIRSF" id="PIRSF001369">
    <property type="entry name" value="Citrate_synth"/>
    <property type="match status" value="1"/>
</dbReference>
<evidence type="ECO:0000313" key="8">
    <source>
        <dbReference type="Proteomes" id="UP001469365"/>
    </source>
</evidence>
<organism evidence="7 8">
    <name type="scientific">Paenibacillus filicis</name>
    <dbReference type="NCBI Taxonomy" id="669464"/>
    <lineage>
        <taxon>Bacteria</taxon>
        <taxon>Bacillati</taxon>
        <taxon>Bacillota</taxon>
        <taxon>Bacilli</taxon>
        <taxon>Bacillales</taxon>
        <taxon>Paenibacillaceae</taxon>
        <taxon>Paenibacillus</taxon>
    </lineage>
</organism>